<sequence>MHVQLGHYACLKRIAAPFDFCLFAGSKNIDGDLRDVLTLLNLNSLFVFPKHVAFKGENGKYLGVITKDSKPCLQFSYDKPSDPKVEHEILTTPKGIVCIKSVYNKKFWRLGHGDWIVVDAEDPRGSNNARAMFRHNSLDIDAISLLNMAKTWYCKMYTLNDYVSCLNTATPNVDRYAKLEVIDLDREKDINRSCR</sequence>
<dbReference type="SUPFAM" id="SSF50382">
    <property type="entry name" value="Agglutinin"/>
    <property type="match status" value="1"/>
</dbReference>
<gene>
    <name evidence="3" type="primary">LOC110797408</name>
</gene>
<protein>
    <recommendedName>
        <fullName evidence="1">Agglutinin domain-containing protein</fullName>
    </recommendedName>
</protein>
<name>A0A9R0IZ22_SPIOL</name>
<dbReference type="PANTHER" id="PTHR39244">
    <property type="entry name" value="NATTERIN-4"/>
    <property type="match status" value="1"/>
</dbReference>
<dbReference type="PANTHER" id="PTHR39244:SF5">
    <property type="entry name" value="NATTERIN-3-LIKE"/>
    <property type="match status" value="1"/>
</dbReference>
<dbReference type="RefSeq" id="XP_021858216.1">
    <property type="nucleotide sequence ID" value="XM_022002524.1"/>
</dbReference>
<dbReference type="KEGG" id="soe:110797408"/>
<keyword evidence="2" id="KW-1185">Reference proteome</keyword>
<dbReference type="GeneID" id="110797408"/>
<evidence type="ECO:0000313" key="3">
    <source>
        <dbReference type="RefSeq" id="XP_021858216.1"/>
    </source>
</evidence>
<dbReference type="OrthoDB" id="1541475at2759"/>
<reference evidence="2" key="1">
    <citation type="journal article" date="2021" name="Nat. Commun.">
        <title>Genomic analyses provide insights into spinach domestication and the genetic basis of agronomic traits.</title>
        <authorList>
            <person name="Cai X."/>
            <person name="Sun X."/>
            <person name="Xu C."/>
            <person name="Sun H."/>
            <person name="Wang X."/>
            <person name="Ge C."/>
            <person name="Zhang Z."/>
            <person name="Wang Q."/>
            <person name="Fei Z."/>
            <person name="Jiao C."/>
            <person name="Wang Q."/>
        </authorList>
    </citation>
    <scope>NUCLEOTIDE SEQUENCE [LARGE SCALE GENOMIC DNA]</scope>
    <source>
        <strain evidence="2">cv. Varoflay</strain>
    </source>
</reference>
<organism evidence="2 3">
    <name type="scientific">Spinacia oleracea</name>
    <name type="common">Spinach</name>
    <dbReference type="NCBI Taxonomy" id="3562"/>
    <lineage>
        <taxon>Eukaryota</taxon>
        <taxon>Viridiplantae</taxon>
        <taxon>Streptophyta</taxon>
        <taxon>Embryophyta</taxon>
        <taxon>Tracheophyta</taxon>
        <taxon>Spermatophyta</taxon>
        <taxon>Magnoliopsida</taxon>
        <taxon>eudicotyledons</taxon>
        <taxon>Gunneridae</taxon>
        <taxon>Pentapetalae</taxon>
        <taxon>Caryophyllales</taxon>
        <taxon>Chenopodiaceae</taxon>
        <taxon>Chenopodioideae</taxon>
        <taxon>Anserineae</taxon>
        <taxon>Spinacia</taxon>
    </lineage>
</organism>
<evidence type="ECO:0000259" key="1">
    <source>
        <dbReference type="SMART" id="SM00791"/>
    </source>
</evidence>
<accession>A0A9R0IZ22</accession>
<dbReference type="Proteomes" id="UP000813463">
    <property type="component" value="Chromosome 4"/>
</dbReference>
<dbReference type="InterPro" id="IPR053237">
    <property type="entry name" value="Natterin_C"/>
</dbReference>
<reference evidence="3" key="2">
    <citation type="submission" date="2025-08" db="UniProtKB">
        <authorList>
            <consortium name="RefSeq"/>
        </authorList>
    </citation>
    <scope>IDENTIFICATION</scope>
    <source>
        <tissue evidence="3">Leaf</tissue>
    </source>
</reference>
<dbReference type="InterPro" id="IPR036242">
    <property type="entry name" value="Agglutinin_dom_sf"/>
</dbReference>
<dbReference type="SMART" id="SM00791">
    <property type="entry name" value="Agglutinin"/>
    <property type="match status" value="1"/>
</dbReference>
<dbReference type="Gene3D" id="2.80.10.50">
    <property type="match status" value="2"/>
</dbReference>
<proteinExistence type="predicted"/>
<evidence type="ECO:0000313" key="2">
    <source>
        <dbReference type="Proteomes" id="UP000813463"/>
    </source>
</evidence>
<dbReference type="AlphaFoldDB" id="A0A9R0IZ22"/>
<feature type="domain" description="Agglutinin" evidence="1">
    <location>
        <begin position="46"/>
        <end position="183"/>
    </location>
</feature>
<dbReference type="InterPro" id="IPR008998">
    <property type="entry name" value="Agglutinin"/>
</dbReference>
<dbReference type="Pfam" id="PF07468">
    <property type="entry name" value="Agglutinin"/>
    <property type="match status" value="1"/>
</dbReference>